<gene>
    <name evidence="1" type="ORF">SAMN05660652_00668</name>
</gene>
<evidence type="ECO:0000313" key="1">
    <source>
        <dbReference type="EMBL" id="SDG76690.1"/>
    </source>
</evidence>
<dbReference type="Proteomes" id="UP000198607">
    <property type="component" value="Unassembled WGS sequence"/>
</dbReference>
<dbReference type="AlphaFoldDB" id="A0A1G7WZD4"/>
<organism evidence="1 2">
    <name type="scientific">Propionivibrio dicarboxylicus</name>
    <dbReference type="NCBI Taxonomy" id="83767"/>
    <lineage>
        <taxon>Bacteria</taxon>
        <taxon>Pseudomonadati</taxon>
        <taxon>Pseudomonadota</taxon>
        <taxon>Betaproteobacteria</taxon>
        <taxon>Rhodocyclales</taxon>
        <taxon>Rhodocyclaceae</taxon>
        <taxon>Propionivibrio</taxon>
    </lineage>
</organism>
<sequence>MTMTRFAIFEIADLANAAQIGEIVIAGAGAIRLSASADAPSTLRLGNAVNVVRTARSLDLRSESISNDGHLVMEIDKISPGAPLYAAAVADTLSCRYGFRCVMQGEGAENT</sequence>
<name>A0A1G7WZD4_9RHOO</name>
<accession>A0A1G7WZD4</accession>
<keyword evidence="2" id="KW-1185">Reference proteome</keyword>
<dbReference type="STRING" id="83767.SAMN05660652_00668"/>
<dbReference type="RefSeq" id="WP_091933325.1">
    <property type="nucleotide sequence ID" value="NZ_FNCY01000001.1"/>
</dbReference>
<reference evidence="1 2" key="1">
    <citation type="submission" date="2016-10" db="EMBL/GenBank/DDBJ databases">
        <authorList>
            <person name="de Groot N.N."/>
        </authorList>
    </citation>
    <scope>NUCLEOTIDE SEQUENCE [LARGE SCALE GENOMIC DNA]</scope>
    <source>
        <strain evidence="1 2">DSM 5885</strain>
    </source>
</reference>
<evidence type="ECO:0000313" key="2">
    <source>
        <dbReference type="Proteomes" id="UP000198607"/>
    </source>
</evidence>
<protein>
    <submittedName>
        <fullName evidence="1">Uncharacterized protein</fullName>
    </submittedName>
</protein>
<proteinExistence type="predicted"/>
<dbReference type="EMBL" id="FNCY01000001">
    <property type="protein sequence ID" value="SDG76690.1"/>
    <property type="molecule type" value="Genomic_DNA"/>
</dbReference>